<dbReference type="PANTHER" id="PTHR31793">
    <property type="entry name" value="4-HYDROXYBENZOYL-COA THIOESTERASE FAMILY MEMBER"/>
    <property type="match status" value="1"/>
</dbReference>
<dbReference type="AlphaFoldDB" id="A0A2U8FRA5"/>
<dbReference type="SUPFAM" id="SSF55729">
    <property type="entry name" value="Acyl-CoA N-acyltransferases (Nat)"/>
    <property type="match status" value="1"/>
</dbReference>
<dbReference type="CDD" id="cd04301">
    <property type="entry name" value="NAT_SF"/>
    <property type="match status" value="1"/>
</dbReference>
<dbReference type="Pfam" id="PF13673">
    <property type="entry name" value="Acetyltransf_10"/>
    <property type="match status" value="1"/>
</dbReference>
<evidence type="ECO:0000256" key="2">
    <source>
        <dbReference type="ARBA" id="ARBA00022801"/>
    </source>
</evidence>
<keyword evidence="2" id="KW-0378">Hydrolase</keyword>
<dbReference type="InterPro" id="IPR050563">
    <property type="entry name" value="4-hydroxybenzoyl-CoA_TE"/>
</dbReference>
<feature type="domain" description="N-acetyltransferase" evidence="3">
    <location>
        <begin position="142"/>
        <end position="288"/>
    </location>
</feature>
<name>A0A2U8FRA5_9BURK</name>
<proteinExistence type="inferred from homology"/>
<evidence type="ECO:0000313" key="4">
    <source>
        <dbReference type="EMBL" id="AWI53605.1"/>
    </source>
</evidence>
<dbReference type="KEGG" id="aon:DEH84_09295"/>
<dbReference type="CDD" id="cd00586">
    <property type="entry name" value="4HBT"/>
    <property type="match status" value="1"/>
</dbReference>
<sequence>MSNAAQYSFVHRLRVRWSEVDAQQVVFNGHYLTYLDVAISEYWRVIGLPYPEGLQHVSGDLYMRANSLQYHAPARLDDWLDVGIRCDKVGNSSITIGWGIWAQGRLLVTGEAVYVFTDLATRQPVSVPQSLRDQISAHASERPVHQVRAGSWSEVGEAARAVRLAVFVGEQGIPESEEWDDDDAGAVHVVATNLAGLPLATGRLIYLGQAPGTAKVGRMAVLRSSRGVGLGQLMLESLIGEARQRQISMLALHAQVSAEGFYARLGFIPEGPMFDEVGIPHQRMVLSL</sequence>
<evidence type="ECO:0000313" key="5">
    <source>
        <dbReference type="Proteomes" id="UP000244892"/>
    </source>
</evidence>
<dbReference type="EMBL" id="CP029210">
    <property type="protein sequence ID" value="AWI53605.1"/>
    <property type="molecule type" value="Genomic_DNA"/>
</dbReference>
<dbReference type="RefSeq" id="WP_109036605.1">
    <property type="nucleotide sequence ID" value="NZ_CP029210.1"/>
</dbReference>
<protein>
    <submittedName>
        <fullName evidence="4">4-hydroxybenzoyl-CoA thioesterase</fullName>
    </submittedName>
</protein>
<comment type="similarity">
    <text evidence="1">Belongs to the 4-hydroxybenzoyl-CoA thioesterase family.</text>
</comment>
<dbReference type="InterPro" id="IPR006684">
    <property type="entry name" value="YbgC/YbaW"/>
</dbReference>
<keyword evidence="5" id="KW-1185">Reference proteome</keyword>
<gene>
    <name evidence="4" type="ORF">DEH84_09295</name>
</gene>
<dbReference type="GO" id="GO:0047617">
    <property type="term" value="F:fatty acyl-CoA hydrolase activity"/>
    <property type="evidence" value="ECO:0007669"/>
    <property type="project" value="TreeGrafter"/>
</dbReference>
<dbReference type="OrthoDB" id="9796171at2"/>
<dbReference type="Proteomes" id="UP000244892">
    <property type="component" value="Chromosome"/>
</dbReference>
<dbReference type="InterPro" id="IPR029069">
    <property type="entry name" value="HotDog_dom_sf"/>
</dbReference>
<dbReference type="Pfam" id="PF03061">
    <property type="entry name" value="4HBT"/>
    <property type="match status" value="1"/>
</dbReference>
<dbReference type="InterPro" id="IPR006683">
    <property type="entry name" value="Thioestr_dom"/>
</dbReference>
<dbReference type="InterPro" id="IPR000182">
    <property type="entry name" value="GNAT_dom"/>
</dbReference>
<dbReference type="SUPFAM" id="SSF54637">
    <property type="entry name" value="Thioesterase/thiol ester dehydrase-isomerase"/>
    <property type="match status" value="1"/>
</dbReference>
<dbReference type="InterPro" id="IPR016181">
    <property type="entry name" value="Acyl_CoA_acyltransferase"/>
</dbReference>
<evidence type="ECO:0000259" key="3">
    <source>
        <dbReference type="PROSITE" id="PS51186"/>
    </source>
</evidence>
<dbReference type="PANTHER" id="PTHR31793:SF27">
    <property type="entry name" value="NOVEL THIOESTERASE SUPERFAMILY DOMAIN AND SAPOSIN A-TYPE DOMAIN CONTAINING PROTEIN (0610012H03RIK)"/>
    <property type="match status" value="1"/>
</dbReference>
<evidence type="ECO:0000256" key="1">
    <source>
        <dbReference type="ARBA" id="ARBA00005953"/>
    </source>
</evidence>
<accession>A0A2U8FRA5</accession>
<dbReference type="Gene3D" id="3.40.630.30">
    <property type="match status" value="1"/>
</dbReference>
<dbReference type="NCBIfam" id="TIGR00051">
    <property type="entry name" value="YbgC/FadM family acyl-CoA thioesterase"/>
    <property type="match status" value="1"/>
</dbReference>
<dbReference type="GO" id="GO:0016747">
    <property type="term" value="F:acyltransferase activity, transferring groups other than amino-acyl groups"/>
    <property type="evidence" value="ECO:0007669"/>
    <property type="project" value="InterPro"/>
</dbReference>
<organism evidence="4 5">
    <name type="scientific">Aquabacterium olei</name>
    <dbReference type="NCBI Taxonomy" id="1296669"/>
    <lineage>
        <taxon>Bacteria</taxon>
        <taxon>Pseudomonadati</taxon>
        <taxon>Pseudomonadota</taxon>
        <taxon>Betaproteobacteria</taxon>
        <taxon>Burkholderiales</taxon>
        <taxon>Aquabacterium</taxon>
    </lineage>
</organism>
<dbReference type="PROSITE" id="PS51186">
    <property type="entry name" value="GNAT"/>
    <property type="match status" value="1"/>
</dbReference>
<reference evidence="4 5" key="1">
    <citation type="submission" date="2018-05" db="EMBL/GenBank/DDBJ databases">
        <title>complete genome sequence of Aquabacterium olei NBRC 110486.</title>
        <authorList>
            <person name="Tang B."/>
            <person name="Chang J."/>
            <person name="Zhang L."/>
            <person name="Yang H."/>
        </authorList>
    </citation>
    <scope>NUCLEOTIDE SEQUENCE [LARGE SCALE GENOMIC DNA]</scope>
    <source>
        <strain evidence="4 5">NBRC 110486</strain>
    </source>
</reference>
<dbReference type="Gene3D" id="3.10.129.10">
    <property type="entry name" value="Hotdog Thioesterase"/>
    <property type="match status" value="1"/>
</dbReference>